<reference evidence="1" key="1">
    <citation type="journal article" date="2014" name="Int. J. Syst. Evol. Microbiol.">
        <title>Complete genome sequence of Corynebacterium casei LMG S-19264T (=DSM 44701T), isolated from a smear-ripened cheese.</title>
        <authorList>
            <consortium name="US DOE Joint Genome Institute (JGI-PGF)"/>
            <person name="Walter F."/>
            <person name="Albersmeier A."/>
            <person name="Kalinowski J."/>
            <person name="Ruckert C."/>
        </authorList>
    </citation>
    <scope>NUCLEOTIDE SEQUENCE</scope>
    <source>
        <strain evidence="1">JCM 3090</strain>
    </source>
</reference>
<dbReference type="RefSeq" id="WP_189169919.1">
    <property type="nucleotide sequence ID" value="NZ_BMQB01000004.1"/>
</dbReference>
<reference evidence="1" key="2">
    <citation type="submission" date="2020-09" db="EMBL/GenBank/DDBJ databases">
        <authorList>
            <person name="Sun Q."/>
            <person name="Ohkuma M."/>
        </authorList>
    </citation>
    <scope>NUCLEOTIDE SEQUENCE</scope>
    <source>
        <strain evidence="1">JCM 3090</strain>
    </source>
</reference>
<dbReference type="InterPro" id="IPR012338">
    <property type="entry name" value="Beta-lactam/transpept-like"/>
</dbReference>
<name>A0A8J3F8T9_9ACTN</name>
<sequence length="261" mass="28495">MVIGLGFTISALVVDDPTPRIVPAQPARPQAVTLSPQPVAVRAPGFASWALLDRNTGRITGSPNQAATSDTMSMIKVWLASDFLRQQFYRNRDPGAERLDRIATMIRDSENGPAEDLYEEMGRESSIRRMVATCGLTETTPVPGRWSNTVTSARDTVRIGLCVADGRAAGPRWTTWVVDQMRNVRGTGDFGVRAALPADAATAVAIKNGWLLREEDELWHVSCLAIAPEWVLGVLARYPSKLGFAYGRDLCRSVGTQLLAR</sequence>
<dbReference type="Gene3D" id="3.40.710.10">
    <property type="entry name" value="DD-peptidase/beta-lactamase superfamily"/>
    <property type="match status" value="1"/>
</dbReference>
<evidence type="ECO:0000313" key="2">
    <source>
        <dbReference type="Proteomes" id="UP000649739"/>
    </source>
</evidence>
<comment type="caution">
    <text evidence="1">The sequence shown here is derived from an EMBL/GenBank/DDBJ whole genome shotgun (WGS) entry which is preliminary data.</text>
</comment>
<proteinExistence type="predicted"/>
<gene>
    <name evidence="1" type="ORF">GCM10010123_21060</name>
</gene>
<accession>A0A8J3F8T9</accession>
<dbReference type="EMBL" id="BMQB01000004">
    <property type="protein sequence ID" value="GGJ90961.1"/>
    <property type="molecule type" value="Genomic_DNA"/>
</dbReference>
<protein>
    <submittedName>
        <fullName evidence="1">Uncharacterized protein</fullName>
    </submittedName>
</protein>
<organism evidence="1 2">
    <name type="scientific">Pilimelia anulata</name>
    <dbReference type="NCBI Taxonomy" id="53371"/>
    <lineage>
        <taxon>Bacteria</taxon>
        <taxon>Bacillati</taxon>
        <taxon>Actinomycetota</taxon>
        <taxon>Actinomycetes</taxon>
        <taxon>Micromonosporales</taxon>
        <taxon>Micromonosporaceae</taxon>
        <taxon>Pilimelia</taxon>
    </lineage>
</organism>
<keyword evidence="2" id="KW-1185">Reference proteome</keyword>
<dbReference type="SUPFAM" id="SSF56601">
    <property type="entry name" value="beta-lactamase/transpeptidase-like"/>
    <property type="match status" value="1"/>
</dbReference>
<dbReference type="Proteomes" id="UP000649739">
    <property type="component" value="Unassembled WGS sequence"/>
</dbReference>
<dbReference type="AlphaFoldDB" id="A0A8J3F8T9"/>
<evidence type="ECO:0000313" key="1">
    <source>
        <dbReference type="EMBL" id="GGJ90961.1"/>
    </source>
</evidence>